<comment type="subcellular location">
    <subcellularLocation>
        <location evidence="1">Cell inner membrane</location>
        <topology evidence="1">Multi-pass membrane protein</topology>
    </subcellularLocation>
</comment>
<dbReference type="InterPro" id="IPR013525">
    <property type="entry name" value="ABC2_TM"/>
</dbReference>
<evidence type="ECO:0000256" key="6">
    <source>
        <dbReference type="ARBA" id="ARBA00022989"/>
    </source>
</evidence>
<accession>A0A7X0EVJ8</accession>
<comment type="similarity">
    <text evidence="2">Belongs to the ABC-2 integral membrane protein family.</text>
</comment>
<evidence type="ECO:0000256" key="8">
    <source>
        <dbReference type="SAM" id="Phobius"/>
    </source>
</evidence>
<organism evidence="10 11">
    <name type="scientific">Pseudomonas fluvialis</name>
    <dbReference type="NCBI Taxonomy" id="1793966"/>
    <lineage>
        <taxon>Bacteria</taxon>
        <taxon>Pseudomonadati</taxon>
        <taxon>Pseudomonadota</taxon>
        <taxon>Gammaproteobacteria</taxon>
        <taxon>Pseudomonadales</taxon>
        <taxon>Pseudomonadaceae</taxon>
        <taxon>Pseudomonas</taxon>
    </lineage>
</organism>
<feature type="transmembrane region" description="Helical" evidence="8">
    <location>
        <begin position="184"/>
        <end position="205"/>
    </location>
</feature>
<keyword evidence="4" id="KW-1003">Cell membrane</keyword>
<keyword evidence="3" id="KW-0813">Transport</keyword>
<comment type="caution">
    <text evidence="10">The sequence shown here is derived from an EMBL/GenBank/DDBJ whole genome shotgun (WGS) entry which is preliminary data.</text>
</comment>
<dbReference type="Proteomes" id="UP000557193">
    <property type="component" value="Unassembled WGS sequence"/>
</dbReference>
<protein>
    <submittedName>
        <fullName evidence="10">Lipopolysaccharide transport system permease protein</fullName>
    </submittedName>
</protein>
<evidence type="ECO:0000256" key="5">
    <source>
        <dbReference type="ARBA" id="ARBA00022692"/>
    </source>
</evidence>
<evidence type="ECO:0000256" key="4">
    <source>
        <dbReference type="ARBA" id="ARBA00022475"/>
    </source>
</evidence>
<feature type="transmembrane region" description="Helical" evidence="8">
    <location>
        <begin position="72"/>
        <end position="92"/>
    </location>
</feature>
<feature type="transmembrane region" description="Helical" evidence="8">
    <location>
        <begin position="128"/>
        <end position="149"/>
    </location>
</feature>
<name>A0A7X0EVJ8_9PSED</name>
<feature type="domain" description="ABC-2 type transporter transmembrane" evidence="9">
    <location>
        <begin position="38"/>
        <end position="176"/>
    </location>
</feature>
<evidence type="ECO:0000256" key="3">
    <source>
        <dbReference type="ARBA" id="ARBA00022448"/>
    </source>
</evidence>
<dbReference type="GO" id="GO:0015920">
    <property type="term" value="P:lipopolysaccharide transport"/>
    <property type="evidence" value="ECO:0007669"/>
    <property type="project" value="TreeGrafter"/>
</dbReference>
<keyword evidence="7 8" id="KW-0472">Membrane</keyword>
<reference evidence="10 11" key="1">
    <citation type="submission" date="2020-08" db="EMBL/GenBank/DDBJ databases">
        <title>Functional genomics of gut bacteria from endangered species of beetles.</title>
        <authorList>
            <person name="Carlos-Shanley C."/>
        </authorList>
    </citation>
    <scope>NUCLEOTIDE SEQUENCE [LARGE SCALE GENOMIC DNA]</scope>
    <source>
        <strain evidence="10 11">S00202</strain>
    </source>
</reference>
<proteinExistence type="inferred from homology"/>
<gene>
    <name evidence="10" type="ORF">HNP49_003063</name>
</gene>
<keyword evidence="6 8" id="KW-1133">Transmembrane helix</keyword>
<keyword evidence="11" id="KW-1185">Reference proteome</keyword>
<feature type="transmembrane region" description="Helical" evidence="8">
    <location>
        <begin position="98"/>
        <end position="121"/>
    </location>
</feature>
<evidence type="ECO:0000256" key="1">
    <source>
        <dbReference type="ARBA" id="ARBA00004429"/>
    </source>
</evidence>
<keyword evidence="5 8" id="KW-0812">Transmembrane</keyword>
<evidence type="ECO:0000313" key="10">
    <source>
        <dbReference type="EMBL" id="MBB6342875.1"/>
    </source>
</evidence>
<evidence type="ECO:0000313" key="11">
    <source>
        <dbReference type="Proteomes" id="UP000557193"/>
    </source>
</evidence>
<evidence type="ECO:0000256" key="7">
    <source>
        <dbReference type="ARBA" id="ARBA00023136"/>
    </source>
</evidence>
<dbReference type="AlphaFoldDB" id="A0A7X0EVJ8"/>
<evidence type="ECO:0000259" key="9">
    <source>
        <dbReference type="Pfam" id="PF01061"/>
    </source>
</evidence>
<dbReference type="PANTHER" id="PTHR30413:SF8">
    <property type="entry name" value="TRANSPORT PERMEASE PROTEIN"/>
    <property type="match status" value="1"/>
</dbReference>
<feature type="transmembrane region" description="Helical" evidence="8">
    <location>
        <begin position="21"/>
        <end position="39"/>
    </location>
</feature>
<dbReference type="EMBL" id="JACHLL010000006">
    <property type="protein sequence ID" value="MBB6342875.1"/>
    <property type="molecule type" value="Genomic_DNA"/>
</dbReference>
<evidence type="ECO:0000256" key="2">
    <source>
        <dbReference type="ARBA" id="ARBA00007783"/>
    </source>
</evidence>
<dbReference type="GO" id="GO:0140359">
    <property type="term" value="F:ABC-type transporter activity"/>
    <property type="evidence" value="ECO:0007669"/>
    <property type="project" value="InterPro"/>
</dbReference>
<dbReference type="GO" id="GO:0005886">
    <property type="term" value="C:plasma membrane"/>
    <property type="evidence" value="ECO:0007669"/>
    <property type="project" value="UniProtKB-SubCell"/>
</dbReference>
<dbReference type="Pfam" id="PF01061">
    <property type="entry name" value="ABC2_membrane"/>
    <property type="match status" value="1"/>
</dbReference>
<sequence length="218" mass="24687">MHLAVYYLAFGVLLKHGGDDYVAFLLIGIVHWLWFSKSIMNASQAILVGRGLILQLPLHTGIFPLSEILRDLIKQVIVVAILMLILSSMGYLPTTYWLIYPVIFLLQILLTLPCGGLVAALMPFIPDLRVIVPACLQLAMFLSGVFFSSDLVPESFHWLLNLNPVFLLLEAYRDILIRHEQPDWHMLASLLAALLAFNILVIALYSRCNRQYARIIQE</sequence>
<dbReference type="PANTHER" id="PTHR30413">
    <property type="entry name" value="INNER MEMBRANE TRANSPORT PERMEASE"/>
    <property type="match status" value="1"/>
</dbReference>